<dbReference type="EMBL" id="KI912113">
    <property type="protein sequence ID" value="ETS79830.1"/>
    <property type="molecule type" value="Genomic_DNA"/>
</dbReference>
<evidence type="ECO:0000256" key="6">
    <source>
        <dbReference type="ARBA" id="ARBA00022837"/>
    </source>
</evidence>
<keyword evidence="5 8" id="KW-0378">Hydrolase</keyword>
<dbReference type="OrthoDB" id="3039123at2759"/>
<reference evidence="10" key="1">
    <citation type="journal article" date="2015" name="BMC Genomics">
        <title>Genomic and transcriptomic analysis of the endophytic fungus Pestalotiopsis fici reveals its lifestyle and high potential for synthesis of natural products.</title>
        <authorList>
            <person name="Wang X."/>
            <person name="Zhang X."/>
            <person name="Liu L."/>
            <person name="Xiang M."/>
            <person name="Wang W."/>
            <person name="Sun X."/>
            <person name="Che Y."/>
            <person name="Guo L."/>
            <person name="Liu G."/>
            <person name="Guo L."/>
            <person name="Wang C."/>
            <person name="Yin W.B."/>
            <person name="Stadler M."/>
            <person name="Zhang X."/>
            <person name="Liu X."/>
        </authorList>
    </citation>
    <scope>NUCLEOTIDE SEQUENCE [LARGE SCALE GENOMIC DNA]</scope>
    <source>
        <strain evidence="10">W106-1 / CGMCC3.15140</strain>
    </source>
</reference>
<keyword evidence="10" id="KW-1185">Reference proteome</keyword>
<proteinExistence type="inferred from homology"/>
<dbReference type="PANTHER" id="PTHR33938">
    <property type="entry name" value="FERULOYL ESTERASE B-RELATED"/>
    <property type="match status" value="1"/>
</dbReference>
<dbReference type="EC" id="3.1.1.-" evidence="8"/>
<dbReference type="GeneID" id="19272372"/>
<dbReference type="OMA" id="WNADDAN"/>
<evidence type="ECO:0000256" key="1">
    <source>
        <dbReference type="ARBA" id="ARBA00006249"/>
    </source>
</evidence>
<evidence type="ECO:0000256" key="3">
    <source>
        <dbReference type="ARBA" id="ARBA00022723"/>
    </source>
</evidence>
<evidence type="ECO:0000256" key="2">
    <source>
        <dbReference type="ARBA" id="ARBA00022487"/>
    </source>
</evidence>
<keyword evidence="7" id="KW-1015">Disulfide bond</keyword>
<dbReference type="HOGENOM" id="CLU_014819_3_2_1"/>
<organism evidence="9 10">
    <name type="scientific">Pestalotiopsis fici (strain W106-1 / CGMCC3.15140)</name>
    <dbReference type="NCBI Taxonomy" id="1229662"/>
    <lineage>
        <taxon>Eukaryota</taxon>
        <taxon>Fungi</taxon>
        <taxon>Dikarya</taxon>
        <taxon>Ascomycota</taxon>
        <taxon>Pezizomycotina</taxon>
        <taxon>Sordariomycetes</taxon>
        <taxon>Xylariomycetidae</taxon>
        <taxon>Amphisphaeriales</taxon>
        <taxon>Sporocadaceae</taxon>
        <taxon>Pestalotiopsis</taxon>
    </lineage>
</organism>
<dbReference type="SUPFAM" id="SSF53474">
    <property type="entry name" value="alpha/beta-Hydrolases"/>
    <property type="match status" value="1"/>
</dbReference>
<accession>W3X180</accession>
<keyword evidence="2" id="KW-0719">Serine esterase</keyword>
<name>W3X180_PESFW</name>
<dbReference type="GO" id="GO:0046872">
    <property type="term" value="F:metal ion binding"/>
    <property type="evidence" value="ECO:0007669"/>
    <property type="project" value="UniProtKB-KW"/>
</dbReference>
<evidence type="ECO:0000256" key="8">
    <source>
        <dbReference type="RuleBase" id="RU361238"/>
    </source>
</evidence>
<evidence type="ECO:0000313" key="10">
    <source>
        <dbReference type="Proteomes" id="UP000030651"/>
    </source>
</evidence>
<protein>
    <recommendedName>
        <fullName evidence="8">Carboxylic ester hydrolase</fullName>
        <ecNumber evidence="8">3.1.1.-</ecNumber>
    </recommendedName>
</protein>
<dbReference type="Pfam" id="PF07519">
    <property type="entry name" value="Tannase"/>
    <property type="match status" value="1"/>
</dbReference>
<evidence type="ECO:0000256" key="5">
    <source>
        <dbReference type="ARBA" id="ARBA00022801"/>
    </source>
</evidence>
<dbReference type="GO" id="GO:0030600">
    <property type="term" value="F:feruloyl esterase activity"/>
    <property type="evidence" value="ECO:0007669"/>
    <property type="project" value="UniProtKB-ARBA"/>
</dbReference>
<evidence type="ECO:0000256" key="7">
    <source>
        <dbReference type="ARBA" id="ARBA00023157"/>
    </source>
</evidence>
<dbReference type="InterPro" id="IPR011118">
    <property type="entry name" value="Tannase/feruloyl_esterase"/>
</dbReference>
<keyword evidence="3" id="KW-0479">Metal-binding</keyword>
<evidence type="ECO:0000256" key="4">
    <source>
        <dbReference type="ARBA" id="ARBA00022729"/>
    </source>
</evidence>
<dbReference type="AlphaFoldDB" id="W3X180"/>
<keyword evidence="6" id="KW-0106">Calcium</keyword>
<dbReference type="RefSeq" id="XP_007834131.1">
    <property type="nucleotide sequence ID" value="XM_007835940.1"/>
</dbReference>
<dbReference type="KEGG" id="pfy:PFICI_07359"/>
<gene>
    <name evidence="9" type="ORF">PFICI_07359</name>
</gene>
<dbReference type="InParanoid" id="W3X180"/>
<dbReference type="Gene3D" id="3.40.50.1820">
    <property type="entry name" value="alpha/beta hydrolase"/>
    <property type="match status" value="1"/>
</dbReference>
<evidence type="ECO:0000313" key="9">
    <source>
        <dbReference type="EMBL" id="ETS79830.1"/>
    </source>
</evidence>
<sequence>MAAASNMSLAGQCTSATFGTPNVFGAEVLAIQAALVTGYSSNVPQAYNFNHGPITVTNASFCNVTNWNRRLQAQGGGGWVSGRFLLSDYGMAGAIGEGYATVTTDAGVTHDLTQTPAKWALNSPSNVNLYGLQNLGSVSLNDMAIFAKDLIQSYYGERPAYSYWNGCSQGGRQGMMLAQRYPDAFDGIAASAPAFNWPEFIGSGLWPDLQMWWAGKAPDLCELDAIQTEAIIACDSQDGIPDGLLSESNNCIFNPFSVVGKSFTCASTNSTMVISEIAAQVANASWTGATSTEGELLWYGPNVGTDLTGHTYGEGSGIVTTTCTNGTCSVTPYSLAEQWTTYFVEKNASFDVSKMTAEDFQTAFHQGVNQFTSMIGSNDPDLRAFHKKGRRIMGFHGLADGIIPTKGTEHYYRRVTEIIAEVQDFYRYFPAPAVGHCFGGPGGVPTTLFDSLRAWVENGTVPEHLPTTFTDSSNKTNTRILCPYPRKSVYDESCGDSTIAECFSCV</sequence>
<keyword evidence="4" id="KW-0732">Signal</keyword>
<dbReference type="eggNOG" id="ENOG502SH94">
    <property type="taxonomic scope" value="Eukaryota"/>
</dbReference>
<comment type="similarity">
    <text evidence="1 8">Belongs to the tannase family.</text>
</comment>
<dbReference type="InterPro" id="IPR029058">
    <property type="entry name" value="AB_hydrolase_fold"/>
</dbReference>
<dbReference type="Proteomes" id="UP000030651">
    <property type="component" value="Unassembled WGS sequence"/>
</dbReference>
<dbReference type="PANTHER" id="PTHR33938:SF13">
    <property type="entry name" value="CARBOXYLIC ESTER HYDROLASE"/>
    <property type="match status" value="1"/>
</dbReference>